<proteinExistence type="predicted"/>
<evidence type="ECO:0008006" key="4">
    <source>
        <dbReference type="Google" id="ProtNLM"/>
    </source>
</evidence>
<accession>A0ABX0J4I1</accession>
<keyword evidence="1" id="KW-0732">Signal</keyword>
<name>A0ABX0J4I1_9BACL</name>
<organism evidence="2 3">
    <name type="scientific">Paenibacillus agricola</name>
    <dbReference type="NCBI Taxonomy" id="2716264"/>
    <lineage>
        <taxon>Bacteria</taxon>
        <taxon>Bacillati</taxon>
        <taxon>Bacillota</taxon>
        <taxon>Bacilli</taxon>
        <taxon>Bacillales</taxon>
        <taxon>Paenibacillaceae</taxon>
        <taxon>Paenibacillus</taxon>
    </lineage>
</organism>
<evidence type="ECO:0000313" key="3">
    <source>
        <dbReference type="Proteomes" id="UP001165962"/>
    </source>
</evidence>
<protein>
    <recommendedName>
        <fullName evidence="4">Copper amine oxidase-like protein</fullName>
    </recommendedName>
</protein>
<keyword evidence="3" id="KW-1185">Reference proteome</keyword>
<feature type="signal peptide" evidence="1">
    <location>
        <begin position="1"/>
        <end position="21"/>
    </location>
</feature>
<feature type="chain" id="PRO_5045421300" description="Copper amine oxidase-like protein" evidence="1">
    <location>
        <begin position="22"/>
        <end position="198"/>
    </location>
</feature>
<dbReference type="Proteomes" id="UP001165962">
    <property type="component" value="Unassembled WGS sequence"/>
</dbReference>
<sequence length="198" mass="21636">MRRRMWVIALLSLLSAGGIWAHNQAYNQPVLSMSLSNAPENQTQAQAQAVTHAEAAIASTTVAAEPLLPSPSLPLASLNGIYLTDDLAKIHEVKGEPQNIVQDEVVKTSLTYVYKDCEINMVNDHIQSIVVPAAVGKVIIDGTIIPFDQLKQRLGTPFFESEDGLVYRQGNHAFKIFSETSASDSPIKYVSFFHVSAQ</sequence>
<gene>
    <name evidence="2" type="ORF">G9U52_07825</name>
</gene>
<reference evidence="2" key="1">
    <citation type="submission" date="2020-03" db="EMBL/GenBank/DDBJ databases">
        <title>Draft sequencing of Paenibacilllus sp. S3N08.</title>
        <authorList>
            <person name="Kim D.-U."/>
        </authorList>
    </citation>
    <scope>NUCLEOTIDE SEQUENCE</scope>
    <source>
        <strain evidence="2">S3N08</strain>
    </source>
</reference>
<evidence type="ECO:0000256" key="1">
    <source>
        <dbReference type="SAM" id="SignalP"/>
    </source>
</evidence>
<comment type="caution">
    <text evidence="2">The sequence shown here is derived from an EMBL/GenBank/DDBJ whole genome shotgun (WGS) entry which is preliminary data.</text>
</comment>
<dbReference type="RefSeq" id="WP_166147983.1">
    <property type="nucleotide sequence ID" value="NZ_JAAOIW010000002.1"/>
</dbReference>
<dbReference type="EMBL" id="JAAOIW010000002">
    <property type="protein sequence ID" value="NHN29742.1"/>
    <property type="molecule type" value="Genomic_DNA"/>
</dbReference>
<evidence type="ECO:0000313" key="2">
    <source>
        <dbReference type="EMBL" id="NHN29742.1"/>
    </source>
</evidence>